<dbReference type="Proteomes" id="UP001632038">
    <property type="component" value="Unassembled WGS sequence"/>
</dbReference>
<evidence type="ECO:0000256" key="5">
    <source>
        <dbReference type="SAM" id="MobiDB-lite"/>
    </source>
</evidence>
<reference evidence="8" key="1">
    <citation type="journal article" date="2024" name="IScience">
        <title>Strigolactones Initiate the Formation of Haustorium-like Structures in Castilleja.</title>
        <authorList>
            <person name="Buerger M."/>
            <person name="Peterson D."/>
            <person name="Chory J."/>
        </authorList>
    </citation>
    <scope>NUCLEOTIDE SEQUENCE [LARGE SCALE GENOMIC DNA]</scope>
</reference>
<keyword evidence="2 4" id="KW-0863">Zinc-finger</keyword>
<feature type="domain" description="SWIM-type" evidence="6">
    <location>
        <begin position="43"/>
        <end position="75"/>
    </location>
</feature>
<evidence type="ECO:0000256" key="1">
    <source>
        <dbReference type="ARBA" id="ARBA00022723"/>
    </source>
</evidence>
<gene>
    <name evidence="7" type="ORF">CASFOL_022735</name>
</gene>
<dbReference type="GO" id="GO:0008270">
    <property type="term" value="F:zinc ion binding"/>
    <property type="evidence" value="ECO:0007669"/>
    <property type="project" value="UniProtKB-KW"/>
</dbReference>
<dbReference type="InterPro" id="IPR007527">
    <property type="entry name" value="Znf_SWIM"/>
</dbReference>
<organism evidence="7 8">
    <name type="scientific">Castilleja foliolosa</name>
    <dbReference type="NCBI Taxonomy" id="1961234"/>
    <lineage>
        <taxon>Eukaryota</taxon>
        <taxon>Viridiplantae</taxon>
        <taxon>Streptophyta</taxon>
        <taxon>Embryophyta</taxon>
        <taxon>Tracheophyta</taxon>
        <taxon>Spermatophyta</taxon>
        <taxon>Magnoliopsida</taxon>
        <taxon>eudicotyledons</taxon>
        <taxon>Gunneridae</taxon>
        <taxon>Pentapetalae</taxon>
        <taxon>asterids</taxon>
        <taxon>lamiids</taxon>
        <taxon>Lamiales</taxon>
        <taxon>Orobanchaceae</taxon>
        <taxon>Pedicularideae</taxon>
        <taxon>Castillejinae</taxon>
        <taxon>Castilleja</taxon>
    </lineage>
</organism>
<dbReference type="SMART" id="SM00575">
    <property type="entry name" value="ZnF_PMZ"/>
    <property type="match status" value="1"/>
</dbReference>
<evidence type="ECO:0000313" key="7">
    <source>
        <dbReference type="EMBL" id="KAL3633973.1"/>
    </source>
</evidence>
<feature type="region of interest" description="Disordered" evidence="5">
    <location>
        <begin position="126"/>
        <end position="183"/>
    </location>
</feature>
<comment type="caution">
    <text evidence="7">The sequence shown here is derived from an EMBL/GenBank/DDBJ whole genome shotgun (WGS) entry which is preliminary data.</text>
</comment>
<dbReference type="Pfam" id="PF04434">
    <property type="entry name" value="SWIM"/>
    <property type="match status" value="1"/>
</dbReference>
<evidence type="ECO:0000259" key="6">
    <source>
        <dbReference type="PROSITE" id="PS50966"/>
    </source>
</evidence>
<evidence type="ECO:0000256" key="3">
    <source>
        <dbReference type="ARBA" id="ARBA00022833"/>
    </source>
</evidence>
<sequence>MGLCYICPRIKKILEKNEKQAAELFPMRSDDWKFQITGANEQYNVNVLEGKCSCRRWDLTGIPCTHAVSAIWCRKEEPIWYVHKFYKVETYKMAYAGSILGINGPELWPLIDLSPPLPPFVLKKTGRPKKLMRRNPNEPPAAGPSSSTRLKRVQKSLRCRKSGEFGHNSRRHKQDQTQEEQAD</sequence>
<dbReference type="PROSITE" id="PS50966">
    <property type="entry name" value="ZF_SWIM"/>
    <property type="match status" value="1"/>
</dbReference>
<name>A0ABD3CVD8_9LAMI</name>
<keyword evidence="3" id="KW-0862">Zinc</keyword>
<dbReference type="InterPro" id="IPR006564">
    <property type="entry name" value="Znf_PMZ"/>
</dbReference>
<keyword evidence="8" id="KW-1185">Reference proteome</keyword>
<evidence type="ECO:0000256" key="4">
    <source>
        <dbReference type="PROSITE-ProRule" id="PRU00325"/>
    </source>
</evidence>
<dbReference type="PANTHER" id="PTHR31973">
    <property type="entry name" value="POLYPROTEIN, PUTATIVE-RELATED"/>
    <property type="match status" value="1"/>
</dbReference>
<dbReference type="EMBL" id="JAVIJP010000029">
    <property type="protein sequence ID" value="KAL3633973.1"/>
    <property type="molecule type" value="Genomic_DNA"/>
</dbReference>
<evidence type="ECO:0000313" key="8">
    <source>
        <dbReference type="Proteomes" id="UP001632038"/>
    </source>
</evidence>
<protein>
    <recommendedName>
        <fullName evidence="6">SWIM-type domain-containing protein</fullName>
    </recommendedName>
</protein>
<feature type="compositionally biased region" description="Basic residues" evidence="5">
    <location>
        <begin position="149"/>
        <end position="160"/>
    </location>
</feature>
<proteinExistence type="predicted"/>
<dbReference type="AlphaFoldDB" id="A0ABD3CVD8"/>
<evidence type="ECO:0000256" key="2">
    <source>
        <dbReference type="ARBA" id="ARBA00022771"/>
    </source>
</evidence>
<keyword evidence="1" id="KW-0479">Metal-binding</keyword>
<accession>A0ABD3CVD8</accession>
<dbReference type="PANTHER" id="PTHR31973:SF187">
    <property type="entry name" value="MUTATOR TRANSPOSASE MUDRA PROTEIN"/>
    <property type="match status" value="1"/>
</dbReference>